<accession>A0ABS9DKV3</accession>
<dbReference type="EMBL" id="JAKGCU010000015">
    <property type="protein sequence ID" value="MCF3939782.1"/>
    <property type="molecule type" value="Genomic_DNA"/>
</dbReference>
<comment type="caution">
    <text evidence="2">The sequence shown here is derived from an EMBL/GenBank/DDBJ whole genome shotgun (WGS) entry which is preliminary data.</text>
</comment>
<evidence type="ECO:0000313" key="2">
    <source>
        <dbReference type="EMBL" id="MCF3939782.1"/>
    </source>
</evidence>
<protein>
    <submittedName>
        <fullName evidence="2">Uncharacterized protein</fullName>
    </submittedName>
</protein>
<feature type="region of interest" description="Disordered" evidence="1">
    <location>
        <begin position="99"/>
        <end position="123"/>
    </location>
</feature>
<sequence length="164" mass="18443">MTIAGELERARGEFEAGDWSTALRRWMDIDPAELRPDDLGRLGVAAYLGGHDQTALDALHHAFAAELDNANVPAAVRCAFWMAMIATMAGDPVVGQGWTARQPAARRSRRRRGGARLHRNRAHVRTHRCRPMATGVRLRTCRRRDGSSWKEAGYPRAWRCSTRR</sequence>
<name>A0ABS9DKV3_9ACTN</name>
<evidence type="ECO:0000256" key="1">
    <source>
        <dbReference type="SAM" id="MobiDB-lite"/>
    </source>
</evidence>
<gene>
    <name evidence="2" type="ORF">L1892_15495</name>
</gene>
<dbReference type="RefSeq" id="WP_235724511.1">
    <property type="nucleotide sequence ID" value="NZ_JAKGCU010000015.1"/>
</dbReference>
<proteinExistence type="predicted"/>
<organism evidence="2 3">
    <name type="scientific">Gordonia tangerina</name>
    <dbReference type="NCBI Taxonomy" id="2911060"/>
    <lineage>
        <taxon>Bacteria</taxon>
        <taxon>Bacillati</taxon>
        <taxon>Actinomycetota</taxon>
        <taxon>Actinomycetes</taxon>
        <taxon>Mycobacteriales</taxon>
        <taxon>Gordoniaceae</taxon>
        <taxon>Gordonia</taxon>
    </lineage>
</organism>
<dbReference type="Proteomes" id="UP001108089">
    <property type="component" value="Unassembled WGS sequence"/>
</dbReference>
<feature type="compositionally biased region" description="Basic residues" evidence="1">
    <location>
        <begin position="104"/>
        <end position="123"/>
    </location>
</feature>
<keyword evidence="3" id="KW-1185">Reference proteome</keyword>
<evidence type="ECO:0000313" key="3">
    <source>
        <dbReference type="Proteomes" id="UP001108089"/>
    </source>
</evidence>
<reference evidence="2" key="1">
    <citation type="submission" date="2022-01" db="EMBL/GenBank/DDBJ databases">
        <title>Gordonia xiamenensis sp. nov., isolated from surface seawater in Xiamen.</title>
        <authorList>
            <person name="He Y.F."/>
        </authorList>
    </citation>
    <scope>NUCLEOTIDE SEQUENCE</scope>
    <source>
        <strain evidence="2">GW1C4-4</strain>
    </source>
</reference>